<proteinExistence type="predicted"/>
<gene>
    <name evidence="1" type="ORF">DCAR_000788</name>
    <name evidence="2" type="ORF">DCAR_0934290</name>
</gene>
<name>A0A166FSG6_DAUCS</name>
<dbReference type="EMBL" id="LNRQ01000001">
    <property type="protein sequence ID" value="KZN08119.1"/>
    <property type="molecule type" value="Genomic_DNA"/>
</dbReference>
<accession>A0A166FSG6</accession>
<dbReference type="EMBL" id="CP093351">
    <property type="protein sequence ID" value="WOH14767.1"/>
    <property type="molecule type" value="Genomic_DNA"/>
</dbReference>
<protein>
    <submittedName>
        <fullName evidence="1">Uncharacterized protein</fullName>
    </submittedName>
</protein>
<sequence length="113" mass="12524">MDKGKALQTSFQKLNLNPNSNKSTSAHTIQSPILTVEKRKPVPTLVTLCIQVIGSHYALPDFSTARVISTPTHVTHPVYSVLKSNLAPSVPVGAPKVPGQRWFADWWLFFQED</sequence>
<reference evidence="1" key="1">
    <citation type="journal article" date="2016" name="Nat. Genet.">
        <title>A high-quality carrot genome assembly provides new insights into carotenoid accumulation and asterid genome evolution.</title>
        <authorList>
            <person name="Iorizzo M."/>
            <person name="Ellison S."/>
            <person name="Senalik D."/>
            <person name="Zeng P."/>
            <person name="Satapoomin P."/>
            <person name="Huang J."/>
            <person name="Bowman M."/>
            <person name="Iovene M."/>
            <person name="Sanseverino W."/>
            <person name="Cavagnaro P."/>
            <person name="Yildiz M."/>
            <person name="Macko-Podgorni A."/>
            <person name="Moranska E."/>
            <person name="Grzebelus E."/>
            <person name="Grzebelus D."/>
            <person name="Ashrafi H."/>
            <person name="Zheng Z."/>
            <person name="Cheng S."/>
            <person name="Spooner D."/>
            <person name="Van Deynze A."/>
            <person name="Simon P."/>
        </authorList>
    </citation>
    <scope>NUCLEOTIDE SEQUENCE [LARGE SCALE GENOMIC DNA]</scope>
    <source>
        <tissue evidence="1">Leaf</tissue>
    </source>
</reference>
<dbReference type="Gramene" id="KZN08119">
    <property type="protein sequence ID" value="KZN08119"/>
    <property type="gene ID" value="DCAR_000788"/>
</dbReference>
<reference evidence="2" key="2">
    <citation type="submission" date="2022-03" db="EMBL/GenBank/DDBJ databases">
        <title>Draft title - Genomic analysis of global carrot germplasm unveils the trajectory of domestication and the origin of high carotenoid orange carrot.</title>
        <authorList>
            <person name="Iorizzo M."/>
            <person name="Ellison S."/>
            <person name="Senalik D."/>
            <person name="Macko-Podgorni A."/>
            <person name="Grzebelus D."/>
            <person name="Bostan H."/>
            <person name="Rolling W."/>
            <person name="Curaba J."/>
            <person name="Simon P."/>
        </authorList>
    </citation>
    <scope>NUCLEOTIDE SEQUENCE</scope>
    <source>
        <tissue evidence="2">Leaf</tissue>
    </source>
</reference>
<evidence type="ECO:0000313" key="1">
    <source>
        <dbReference type="EMBL" id="KZN08119.1"/>
    </source>
</evidence>
<dbReference type="AlphaFoldDB" id="A0A166FSG6"/>
<organism evidence="1">
    <name type="scientific">Daucus carota subsp. sativus</name>
    <name type="common">Carrot</name>
    <dbReference type="NCBI Taxonomy" id="79200"/>
    <lineage>
        <taxon>Eukaryota</taxon>
        <taxon>Viridiplantae</taxon>
        <taxon>Streptophyta</taxon>
        <taxon>Embryophyta</taxon>
        <taxon>Tracheophyta</taxon>
        <taxon>Spermatophyta</taxon>
        <taxon>Magnoliopsida</taxon>
        <taxon>eudicotyledons</taxon>
        <taxon>Gunneridae</taxon>
        <taxon>Pentapetalae</taxon>
        <taxon>asterids</taxon>
        <taxon>campanulids</taxon>
        <taxon>Apiales</taxon>
        <taxon>Apiaceae</taxon>
        <taxon>Apioideae</taxon>
        <taxon>Scandiceae</taxon>
        <taxon>Daucinae</taxon>
        <taxon>Daucus</taxon>
        <taxon>Daucus sect. Daucus</taxon>
    </lineage>
</organism>
<evidence type="ECO:0000313" key="3">
    <source>
        <dbReference type="Proteomes" id="UP000077755"/>
    </source>
</evidence>
<dbReference type="Proteomes" id="UP000077755">
    <property type="component" value="Chromosome 9"/>
</dbReference>
<evidence type="ECO:0000313" key="2">
    <source>
        <dbReference type="EMBL" id="WOH14767.1"/>
    </source>
</evidence>
<keyword evidence="3" id="KW-1185">Reference proteome</keyword>